<dbReference type="InterPro" id="IPR017900">
    <property type="entry name" value="4Fe4S_Fe_S_CS"/>
</dbReference>
<dbReference type="SUPFAM" id="SSF54862">
    <property type="entry name" value="4Fe-4S ferredoxins"/>
    <property type="match status" value="1"/>
</dbReference>
<dbReference type="PANTHER" id="PTHR43122:SF2">
    <property type="entry name" value="FERREDOXIN SUBUNIT OF PYRUVATE:FLAVODOXIN OXIDOREDUCTASE"/>
    <property type="match status" value="1"/>
</dbReference>
<name>F5YJJ5_TREPZ</name>
<dbReference type="HOGENOM" id="CLU_139698_5_3_12"/>
<evidence type="ECO:0000256" key="1">
    <source>
        <dbReference type="ARBA" id="ARBA00022723"/>
    </source>
</evidence>
<keyword evidence="1" id="KW-0479">Metal-binding</keyword>
<feature type="domain" description="4Fe-4S ferredoxin-type" evidence="4">
    <location>
        <begin position="42"/>
        <end position="71"/>
    </location>
</feature>
<dbReference type="EC" id="1.2.7.7" evidence="5"/>
<proteinExistence type="predicted"/>
<dbReference type="KEGG" id="tpi:TREPR_3422"/>
<keyword evidence="2" id="KW-0408">Iron</keyword>
<dbReference type="GO" id="GO:0051536">
    <property type="term" value="F:iron-sulfur cluster binding"/>
    <property type="evidence" value="ECO:0007669"/>
    <property type="project" value="UniProtKB-KW"/>
</dbReference>
<dbReference type="AlphaFoldDB" id="F5YJJ5"/>
<organism evidence="5 6">
    <name type="scientific">Treponema primitia (strain ATCC BAA-887 / DSM 12427 / ZAS-2)</name>
    <dbReference type="NCBI Taxonomy" id="545694"/>
    <lineage>
        <taxon>Bacteria</taxon>
        <taxon>Pseudomonadati</taxon>
        <taxon>Spirochaetota</taxon>
        <taxon>Spirochaetia</taxon>
        <taxon>Spirochaetales</taxon>
        <taxon>Treponemataceae</taxon>
        <taxon>Treponema</taxon>
    </lineage>
</organism>
<dbReference type="Proteomes" id="UP000009223">
    <property type="component" value="Chromosome"/>
</dbReference>
<dbReference type="PANTHER" id="PTHR43122">
    <property type="entry name" value="FERREDOXIN SUBUNIT OF PYRUVATE:FLAVODOXIN OXIDOREDUCTASE-RELATED"/>
    <property type="match status" value="1"/>
</dbReference>
<keyword evidence="5" id="KW-0560">Oxidoreductase</keyword>
<evidence type="ECO:0000313" key="5">
    <source>
        <dbReference type="EMBL" id="AEF84656.1"/>
    </source>
</evidence>
<dbReference type="GO" id="GO:0046872">
    <property type="term" value="F:metal ion binding"/>
    <property type="evidence" value="ECO:0007669"/>
    <property type="project" value="UniProtKB-KW"/>
</dbReference>
<dbReference type="Gene3D" id="3.30.70.20">
    <property type="match status" value="1"/>
</dbReference>
<evidence type="ECO:0000313" key="6">
    <source>
        <dbReference type="Proteomes" id="UP000009223"/>
    </source>
</evidence>
<dbReference type="OrthoDB" id="9804603at2"/>
<evidence type="ECO:0000259" key="4">
    <source>
        <dbReference type="PROSITE" id="PS51379"/>
    </source>
</evidence>
<accession>F5YJJ5</accession>
<dbReference type="STRING" id="545694.TREPR_3422"/>
<dbReference type="eggNOG" id="COG1146">
    <property type="taxonomic scope" value="Bacteria"/>
</dbReference>
<dbReference type="PROSITE" id="PS51379">
    <property type="entry name" value="4FE4S_FER_2"/>
    <property type="match status" value="2"/>
</dbReference>
<protein>
    <submittedName>
        <fullName evidence="5">Conserved domain protein</fullName>
        <ecNumber evidence="5">1.2.7.7</ecNumber>
    </submittedName>
</protein>
<evidence type="ECO:0000256" key="2">
    <source>
        <dbReference type="ARBA" id="ARBA00023004"/>
    </source>
</evidence>
<keyword evidence="6" id="KW-1185">Reference proteome</keyword>
<dbReference type="InterPro" id="IPR017896">
    <property type="entry name" value="4Fe4S_Fe-S-bd"/>
</dbReference>
<sequence length="76" mass="8276">MARKGKVVIDRELCKGCYLCIRACPSKVLEKDNKINSGGSYPSVPVRPEDCIACGNCYEMCPDVCIQVFELGEASA</sequence>
<keyword evidence="3" id="KW-0411">Iron-sulfur</keyword>
<feature type="domain" description="4Fe-4S ferredoxin-type" evidence="4">
    <location>
        <begin position="5"/>
        <end position="34"/>
    </location>
</feature>
<dbReference type="Pfam" id="PF13237">
    <property type="entry name" value="Fer4_10"/>
    <property type="match status" value="1"/>
</dbReference>
<dbReference type="EMBL" id="CP001843">
    <property type="protein sequence ID" value="AEF84656.1"/>
    <property type="molecule type" value="Genomic_DNA"/>
</dbReference>
<dbReference type="PROSITE" id="PS00198">
    <property type="entry name" value="4FE4S_FER_1"/>
    <property type="match status" value="2"/>
</dbReference>
<evidence type="ECO:0000256" key="3">
    <source>
        <dbReference type="ARBA" id="ARBA00023014"/>
    </source>
</evidence>
<dbReference type="GO" id="GO:0043807">
    <property type="term" value="F:3-methyl-2-oxobutanoate dehydrogenase (ferredoxin) activity"/>
    <property type="evidence" value="ECO:0007669"/>
    <property type="project" value="UniProtKB-EC"/>
</dbReference>
<reference evidence="5 6" key="2">
    <citation type="journal article" date="2011" name="ISME J.">
        <title>RNA-seq reveals cooperative metabolic interactions between two termite-gut spirochete species in co-culture.</title>
        <authorList>
            <person name="Rosenthal A.Z."/>
            <person name="Matson E.G."/>
            <person name="Eldar A."/>
            <person name="Leadbetter J.R."/>
        </authorList>
    </citation>
    <scope>NUCLEOTIDE SEQUENCE [LARGE SCALE GENOMIC DNA]</scope>
    <source>
        <strain evidence="6">ATCC BAA-887 / DSM 12427 / ZAS-2</strain>
    </source>
</reference>
<reference evidence="6" key="1">
    <citation type="submission" date="2009-12" db="EMBL/GenBank/DDBJ databases">
        <title>Complete sequence of Treponema primitia strain ZAS-2.</title>
        <authorList>
            <person name="Tetu S.G."/>
            <person name="Matson E."/>
            <person name="Ren Q."/>
            <person name="Seshadri R."/>
            <person name="Elbourne L."/>
            <person name="Hassan K.A."/>
            <person name="Durkin A."/>
            <person name="Radune D."/>
            <person name="Mohamoud Y."/>
            <person name="Shay R."/>
            <person name="Jin S."/>
            <person name="Zhang X."/>
            <person name="Lucey K."/>
            <person name="Ballor N.R."/>
            <person name="Ottesen E."/>
            <person name="Rosenthal R."/>
            <person name="Allen A."/>
            <person name="Leadbetter J.R."/>
            <person name="Paulsen I.T."/>
        </authorList>
    </citation>
    <scope>NUCLEOTIDE SEQUENCE [LARGE SCALE GENOMIC DNA]</scope>
    <source>
        <strain evidence="6">ATCC BAA-887 / DSM 12427 / ZAS-2</strain>
    </source>
</reference>
<gene>
    <name evidence="5" type="ordered locus">TREPR_3422</name>
</gene>
<dbReference type="RefSeq" id="WP_015706863.1">
    <property type="nucleotide sequence ID" value="NC_015578.1"/>
</dbReference>